<dbReference type="GO" id="GO:0038203">
    <property type="term" value="P:TORC2 signaling"/>
    <property type="evidence" value="ECO:0007669"/>
    <property type="project" value="TreeGrafter"/>
</dbReference>
<dbReference type="STRING" id="97972.A0A2V1E7E8"/>
<organism evidence="5 6">
    <name type="scientific">Periconia macrospinosa</name>
    <dbReference type="NCBI Taxonomy" id="97972"/>
    <lineage>
        <taxon>Eukaryota</taxon>
        <taxon>Fungi</taxon>
        <taxon>Dikarya</taxon>
        <taxon>Ascomycota</taxon>
        <taxon>Pezizomycotina</taxon>
        <taxon>Dothideomycetes</taxon>
        <taxon>Pleosporomycetidae</taxon>
        <taxon>Pleosporales</taxon>
        <taxon>Massarineae</taxon>
        <taxon>Periconiaceae</taxon>
        <taxon>Periconia</taxon>
    </lineage>
</organism>
<dbReference type="Gene3D" id="2.30.29.30">
    <property type="entry name" value="Pleckstrin-homology domain (PH domain)/Phosphotyrosine-binding domain (PTB)"/>
    <property type="match status" value="1"/>
</dbReference>
<evidence type="ECO:0000256" key="1">
    <source>
        <dbReference type="ARBA" id="ARBA00009407"/>
    </source>
</evidence>
<sequence>MSLLQNEDFVLYQLRTAYLSSIKDGVGERLINVDSTVLNNVAFRAAGWVPNAADIKRTYSPPIPTAVTSEYFQAPKSAGLKAPQGFGDDEEEGGMVTGGGGSNDTIKFTKMPLRTRAGSSPIRGSALRNGLNEAAEGPAVTVTSPSRPGESRLRRGSLGAVVEGRPRRDTVTSSEMSSENELDSLTFQKRKVNPRRAAKTNQLLSQRTHEDDKEHRLEALDEGHETDSTVSSDFSGTDDGGSLIGEEGDPLDSSPPTDLPNMPTMTPFTNSPKKPKPASTPTLQALPPPRPISFILPVSELTKALQAKEQKPSNPTQRFATWNAAIENQPNPIYLKIYAPFSSKPSKPIELLIKKTNDKGEAVTVAEAIGYALWMYQEQKLEPALKPEQLNVNCWVLRMYDDGEIDDEFPPLTRNKGLMDFASNNSRGMRPRAREKPWDEFGLVEATEREIAENEKITPIYSREAAAALASQNSDGGERRETKPPPKPIPSRAKSFRNPIMGPSFAPTAIRKDTSNLADAPNVSNVQSASRTGVPKTVTVYYTDEHFNTKRMPIPCTTDTYIAELFDKVCGTLGLEKALYLFKVSGTNTVAPPDRTVEALGTRLDLDLVRKRFVGDGVFGIAGSPGSSSPNAPLVVDPGSAPTRKTKRIERTNYNITNNTTMHPLARAAELGLTLTQSHYNKRWPVLRKQPMSFTPSTSRILGLDNEYITIMPGETGTTKQIFDQPGKTTVVHFSSVVGSKVSKKHPRMFRLIVFKEKETKRYDFEAQSHEDAVSIVKEIKKGLDRFHEQV</sequence>
<dbReference type="InterPro" id="IPR008828">
    <property type="entry name" value="Sin1/Avo1"/>
</dbReference>
<comment type="similarity">
    <text evidence="1">Belongs to the SIN1 family.</text>
</comment>
<dbReference type="GO" id="GO:0005886">
    <property type="term" value="C:plasma membrane"/>
    <property type="evidence" value="ECO:0007669"/>
    <property type="project" value="TreeGrafter"/>
</dbReference>
<dbReference type="EMBL" id="KZ805313">
    <property type="protein sequence ID" value="PVI05584.1"/>
    <property type="molecule type" value="Genomic_DNA"/>
</dbReference>
<dbReference type="AlphaFoldDB" id="A0A2V1E7E8"/>
<evidence type="ECO:0000259" key="3">
    <source>
        <dbReference type="Pfam" id="PF16978"/>
    </source>
</evidence>
<name>A0A2V1E7E8_9PLEO</name>
<feature type="region of interest" description="Disordered" evidence="2">
    <location>
        <begin position="136"/>
        <end position="289"/>
    </location>
</feature>
<dbReference type="GO" id="GO:0031932">
    <property type="term" value="C:TORC2 complex"/>
    <property type="evidence" value="ECO:0007669"/>
    <property type="project" value="InterPro"/>
</dbReference>
<keyword evidence="6" id="KW-1185">Reference proteome</keyword>
<proteinExistence type="inferred from homology"/>
<evidence type="ECO:0000313" key="5">
    <source>
        <dbReference type="EMBL" id="PVI05584.1"/>
    </source>
</evidence>
<feature type="domain" description="CRIM" evidence="3">
    <location>
        <begin position="299"/>
        <end position="455"/>
    </location>
</feature>
<feature type="region of interest" description="Disordered" evidence="2">
    <location>
        <begin position="468"/>
        <end position="508"/>
    </location>
</feature>
<dbReference type="PANTHER" id="PTHR13335:SF1">
    <property type="entry name" value="TARGET OF RAPAMYCIN COMPLEX 2 SUBUNIT MAPKAP1"/>
    <property type="match status" value="1"/>
</dbReference>
<dbReference type="InterPro" id="IPR031313">
    <property type="entry name" value="Sin1_PH_dom"/>
</dbReference>
<dbReference type="Pfam" id="PF16979">
    <property type="entry name" value="SIN1_PH"/>
    <property type="match status" value="1"/>
</dbReference>
<feature type="compositionally biased region" description="Polar residues" evidence="2">
    <location>
        <begin position="171"/>
        <end position="187"/>
    </location>
</feature>
<reference evidence="5 6" key="1">
    <citation type="journal article" date="2018" name="Sci. Rep.">
        <title>Comparative genomics provides insights into the lifestyle and reveals functional heterogeneity of dark septate endophytic fungi.</title>
        <authorList>
            <person name="Knapp D.G."/>
            <person name="Nemeth J.B."/>
            <person name="Barry K."/>
            <person name="Hainaut M."/>
            <person name="Henrissat B."/>
            <person name="Johnson J."/>
            <person name="Kuo A."/>
            <person name="Lim J.H.P."/>
            <person name="Lipzen A."/>
            <person name="Nolan M."/>
            <person name="Ohm R.A."/>
            <person name="Tamas L."/>
            <person name="Grigoriev I.V."/>
            <person name="Spatafora J.W."/>
            <person name="Nagy L.G."/>
            <person name="Kovacs G.M."/>
        </authorList>
    </citation>
    <scope>NUCLEOTIDE SEQUENCE [LARGE SCALE GENOMIC DNA]</scope>
    <source>
        <strain evidence="5 6">DSE2036</strain>
    </source>
</reference>
<accession>A0A2V1E7E8</accession>
<feature type="compositionally biased region" description="Low complexity" evidence="2">
    <location>
        <begin position="228"/>
        <end position="237"/>
    </location>
</feature>
<evidence type="ECO:0000259" key="4">
    <source>
        <dbReference type="Pfam" id="PF16979"/>
    </source>
</evidence>
<gene>
    <name evidence="5" type="ORF">DM02DRAFT_639265</name>
</gene>
<dbReference type="OrthoDB" id="241990at2759"/>
<dbReference type="InterPro" id="IPR011993">
    <property type="entry name" value="PH-like_dom_sf"/>
</dbReference>
<dbReference type="Pfam" id="PF16978">
    <property type="entry name" value="CRIM"/>
    <property type="match status" value="1"/>
</dbReference>
<evidence type="ECO:0000256" key="2">
    <source>
        <dbReference type="SAM" id="MobiDB-lite"/>
    </source>
</evidence>
<dbReference type="InterPro" id="IPR031567">
    <property type="entry name" value="CRIM_dom"/>
</dbReference>
<dbReference type="GO" id="GO:0005546">
    <property type="term" value="F:phosphatidylinositol-4,5-bisphosphate binding"/>
    <property type="evidence" value="ECO:0007669"/>
    <property type="project" value="TreeGrafter"/>
</dbReference>
<evidence type="ECO:0008006" key="7">
    <source>
        <dbReference type="Google" id="ProtNLM"/>
    </source>
</evidence>
<feature type="domain" description="SIN1-type PH" evidence="4">
    <location>
        <begin position="681"/>
        <end position="785"/>
    </location>
</feature>
<feature type="compositionally biased region" description="Low complexity" evidence="2">
    <location>
        <begin position="251"/>
        <end position="260"/>
    </location>
</feature>
<dbReference type="GO" id="GO:0005737">
    <property type="term" value="C:cytoplasm"/>
    <property type="evidence" value="ECO:0007669"/>
    <property type="project" value="TreeGrafter"/>
</dbReference>
<evidence type="ECO:0000313" key="6">
    <source>
        <dbReference type="Proteomes" id="UP000244855"/>
    </source>
</evidence>
<protein>
    <recommendedName>
        <fullName evidence="7">Stress-activated map kinase-interacting protein-like protein</fullName>
    </recommendedName>
</protein>
<feature type="compositionally biased region" description="Basic and acidic residues" evidence="2">
    <location>
        <begin position="207"/>
        <end position="227"/>
    </location>
</feature>
<feature type="compositionally biased region" description="Basic residues" evidence="2">
    <location>
        <begin position="188"/>
        <end position="198"/>
    </location>
</feature>
<dbReference type="Proteomes" id="UP000244855">
    <property type="component" value="Unassembled WGS sequence"/>
</dbReference>
<dbReference type="PANTHER" id="PTHR13335">
    <property type="entry name" value="TARGET OF RAPAMYCIN COMPLEX 2 SUBUNIT MAPKAP1"/>
    <property type="match status" value="1"/>
</dbReference>